<sequence>MEIQCHNRLEERNGARALHVDPTSSATNLKAGGAGHWTACVLSAPHSPLDALRGASLSMSILFFLDHHLDDARSVENYIPMPSMLLA</sequence>
<gene>
    <name evidence="1" type="ORF">NM208_g11942</name>
</gene>
<keyword evidence="2" id="KW-1185">Reference proteome</keyword>
<evidence type="ECO:0000313" key="1">
    <source>
        <dbReference type="EMBL" id="KAJ3524734.1"/>
    </source>
</evidence>
<name>A0ACC1RQK8_9HYPO</name>
<proteinExistence type="predicted"/>
<dbReference type="EMBL" id="JANRMS010002027">
    <property type="protein sequence ID" value="KAJ3524734.1"/>
    <property type="molecule type" value="Genomic_DNA"/>
</dbReference>
<protein>
    <submittedName>
        <fullName evidence="1">Uncharacterized protein</fullName>
    </submittedName>
</protein>
<comment type="caution">
    <text evidence="1">The sequence shown here is derived from an EMBL/GenBank/DDBJ whole genome shotgun (WGS) entry which is preliminary data.</text>
</comment>
<evidence type="ECO:0000313" key="2">
    <source>
        <dbReference type="Proteomes" id="UP001148629"/>
    </source>
</evidence>
<reference evidence="1" key="1">
    <citation type="submission" date="2022-08" db="EMBL/GenBank/DDBJ databases">
        <title>Genome Sequence of Fusarium decemcellulare.</title>
        <authorList>
            <person name="Buettner E."/>
        </authorList>
    </citation>
    <scope>NUCLEOTIDE SEQUENCE</scope>
    <source>
        <strain evidence="1">Babe19</strain>
    </source>
</reference>
<dbReference type="Proteomes" id="UP001148629">
    <property type="component" value="Unassembled WGS sequence"/>
</dbReference>
<organism evidence="1 2">
    <name type="scientific">Fusarium decemcellulare</name>
    <dbReference type="NCBI Taxonomy" id="57161"/>
    <lineage>
        <taxon>Eukaryota</taxon>
        <taxon>Fungi</taxon>
        <taxon>Dikarya</taxon>
        <taxon>Ascomycota</taxon>
        <taxon>Pezizomycotina</taxon>
        <taxon>Sordariomycetes</taxon>
        <taxon>Hypocreomycetidae</taxon>
        <taxon>Hypocreales</taxon>
        <taxon>Nectriaceae</taxon>
        <taxon>Fusarium</taxon>
        <taxon>Fusarium decemcellulare species complex</taxon>
    </lineage>
</organism>
<accession>A0ACC1RQK8</accession>